<feature type="short sequence motif" description="Histidine triad motif" evidence="2 3">
    <location>
        <begin position="147"/>
        <end position="151"/>
    </location>
</feature>
<feature type="active site" description="Tele-AMP-histidine intermediate" evidence="1">
    <location>
        <position position="149"/>
    </location>
</feature>
<dbReference type="PROSITE" id="PS00892">
    <property type="entry name" value="HIT_1"/>
    <property type="match status" value="1"/>
</dbReference>
<dbReference type="AlphaFoldDB" id="A0A9P4JQU3"/>
<evidence type="ECO:0000313" key="6">
    <source>
        <dbReference type="Proteomes" id="UP000799536"/>
    </source>
</evidence>
<evidence type="ECO:0000259" key="4">
    <source>
        <dbReference type="PROSITE" id="PS51084"/>
    </source>
</evidence>
<dbReference type="PANTHER" id="PTHR46648:SF2">
    <property type="entry name" value="HIT DOMAIN-CONTAINING PROTEIN"/>
    <property type="match status" value="1"/>
</dbReference>
<feature type="domain" description="HIT" evidence="4">
    <location>
        <begin position="55"/>
        <end position="162"/>
    </location>
</feature>
<dbReference type="PANTHER" id="PTHR46648">
    <property type="entry name" value="HIT FAMILY PROTEIN 1"/>
    <property type="match status" value="1"/>
</dbReference>
<dbReference type="InterPro" id="IPR019808">
    <property type="entry name" value="Histidine_triad_CS"/>
</dbReference>
<evidence type="ECO:0000256" key="2">
    <source>
        <dbReference type="PIRSR" id="PIRSR601310-3"/>
    </source>
</evidence>
<sequence>MNEIDKHFPESPCPFCGIAEAFPYRPSTSLATSSTSSSPSSLTSSELLSCIPSNDNADPSKTDPSSFIVLAAENVIAFLDILPMTGGHLLVATRGHRRTVGQMGGREGADVGFWLPVLARMVSRVTGVSDYNIVQNNGARAAQVVPHVHFHIIPRPETLPELKSKSWTMFGRGMREELDDEEGEELAEEMRRVLREEVMKMEKGTGRGKL</sequence>
<evidence type="ECO:0000313" key="5">
    <source>
        <dbReference type="EMBL" id="KAF2202706.1"/>
    </source>
</evidence>
<gene>
    <name evidence="5" type="ORF">GQ43DRAFT_413155</name>
</gene>
<organism evidence="5 6">
    <name type="scientific">Delitschia confertaspora ATCC 74209</name>
    <dbReference type="NCBI Taxonomy" id="1513339"/>
    <lineage>
        <taxon>Eukaryota</taxon>
        <taxon>Fungi</taxon>
        <taxon>Dikarya</taxon>
        <taxon>Ascomycota</taxon>
        <taxon>Pezizomycotina</taxon>
        <taxon>Dothideomycetes</taxon>
        <taxon>Pleosporomycetidae</taxon>
        <taxon>Pleosporales</taxon>
        <taxon>Delitschiaceae</taxon>
        <taxon>Delitschia</taxon>
    </lineage>
</organism>
<name>A0A9P4JQU3_9PLEO</name>
<dbReference type="Pfam" id="PF01230">
    <property type="entry name" value="HIT"/>
    <property type="match status" value="1"/>
</dbReference>
<dbReference type="SUPFAM" id="SSF54197">
    <property type="entry name" value="HIT-like"/>
    <property type="match status" value="1"/>
</dbReference>
<keyword evidence="6" id="KW-1185">Reference proteome</keyword>
<dbReference type="GO" id="GO:0009117">
    <property type="term" value="P:nucleotide metabolic process"/>
    <property type="evidence" value="ECO:0007669"/>
    <property type="project" value="TreeGrafter"/>
</dbReference>
<reference evidence="5" key="1">
    <citation type="journal article" date="2020" name="Stud. Mycol.">
        <title>101 Dothideomycetes genomes: a test case for predicting lifestyles and emergence of pathogens.</title>
        <authorList>
            <person name="Haridas S."/>
            <person name="Albert R."/>
            <person name="Binder M."/>
            <person name="Bloem J."/>
            <person name="Labutti K."/>
            <person name="Salamov A."/>
            <person name="Andreopoulos B."/>
            <person name="Baker S."/>
            <person name="Barry K."/>
            <person name="Bills G."/>
            <person name="Bluhm B."/>
            <person name="Cannon C."/>
            <person name="Castanera R."/>
            <person name="Culley D."/>
            <person name="Daum C."/>
            <person name="Ezra D."/>
            <person name="Gonzalez J."/>
            <person name="Henrissat B."/>
            <person name="Kuo A."/>
            <person name="Liang C."/>
            <person name="Lipzen A."/>
            <person name="Lutzoni F."/>
            <person name="Magnuson J."/>
            <person name="Mondo S."/>
            <person name="Nolan M."/>
            <person name="Ohm R."/>
            <person name="Pangilinan J."/>
            <person name="Park H.-J."/>
            <person name="Ramirez L."/>
            <person name="Alfaro M."/>
            <person name="Sun H."/>
            <person name="Tritt A."/>
            <person name="Yoshinaga Y."/>
            <person name="Zwiers L.-H."/>
            <person name="Turgeon B."/>
            <person name="Goodwin S."/>
            <person name="Spatafora J."/>
            <person name="Crous P."/>
            <person name="Grigoriev I."/>
        </authorList>
    </citation>
    <scope>NUCLEOTIDE SEQUENCE</scope>
    <source>
        <strain evidence="5">ATCC 74209</strain>
    </source>
</reference>
<dbReference type="InterPro" id="IPR011146">
    <property type="entry name" value="HIT-like"/>
</dbReference>
<proteinExistence type="predicted"/>
<dbReference type="EMBL" id="ML993927">
    <property type="protein sequence ID" value="KAF2202706.1"/>
    <property type="molecule type" value="Genomic_DNA"/>
</dbReference>
<dbReference type="InterPro" id="IPR036265">
    <property type="entry name" value="HIT-like_sf"/>
</dbReference>
<dbReference type="OrthoDB" id="1915375at2759"/>
<dbReference type="GO" id="GO:0003824">
    <property type="term" value="F:catalytic activity"/>
    <property type="evidence" value="ECO:0007669"/>
    <property type="project" value="InterPro"/>
</dbReference>
<comment type="caution">
    <text evidence="5">The sequence shown here is derived from an EMBL/GenBank/DDBJ whole genome shotgun (WGS) entry which is preliminary data.</text>
</comment>
<dbReference type="PROSITE" id="PS51084">
    <property type="entry name" value="HIT_2"/>
    <property type="match status" value="1"/>
</dbReference>
<accession>A0A9P4JQU3</accession>
<dbReference type="InterPro" id="IPR001310">
    <property type="entry name" value="Histidine_triad_HIT"/>
</dbReference>
<dbReference type="Proteomes" id="UP000799536">
    <property type="component" value="Unassembled WGS sequence"/>
</dbReference>
<evidence type="ECO:0000256" key="1">
    <source>
        <dbReference type="PIRSR" id="PIRSR601310-1"/>
    </source>
</evidence>
<protein>
    <submittedName>
        <fullName evidence="5">HIT-like protein</fullName>
    </submittedName>
</protein>
<dbReference type="Gene3D" id="3.30.428.10">
    <property type="entry name" value="HIT-like"/>
    <property type="match status" value="1"/>
</dbReference>
<evidence type="ECO:0000256" key="3">
    <source>
        <dbReference type="PROSITE-ProRule" id="PRU00464"/>
    </source>
</evidence>